<keyword evidence="2" id="KW-1185">Reference proteome</keyword>
<evidence type="ECO:0000313" key="1">
    <source>
        <dbReference type="EMBL" id="GAB0185441.1"/>
    </source>
</evidence>
<sequence>MLRTIGVGKYEFTDPWHPKEEDKMLCPSICTLKYLGEDEEDGMKKAKLAKTEEFLREKWADTPVQSD</sequence>
<dbReference type="EMBL" id="BAAFJT010000003">
    <property type="protein sequence ID" value="GAB0185441.1"/>
    <property type="molecule type" value="Genomic_DNA"/>
</dbReference>
<reference evidence="1 2" key="1">
    <citation type="submission" date="2024-06" db="EMBL/GenBank/DDBJ databases">
        <title>The draft genome of Grus japonensis, version 3.</title>
        <authorList>
            <person name="Nabeshima K."/>
            <person name="Suzuki S."/>
            <person name="Onuma M."/>
        </authorList>
    </citation>
    <scope>NUCLEOTIDE SEQUENCE [LARGE SCALE GENOMIC DNA]</scope>
    <source>
        <strain evidence="1 2">451A</strain>
    </source>
</reference>
<gene>
    <name evidence="1" type="ORF">GRJ2_001009400</name>
</gene>
<dbReference type="AlphaFoldDB" id="A0ABC9WIY6"/>
<comment type="caution">
    <text evidence="1">The sequence shown here is derived from an EMBL/GenBank/DDBJ whole genome shotgun (WGS) entry which is preliminary data.</text>
</comment>
<protein>
    <submittedName>
        <fullName evidence="1">Kelch-like protein 29</fullName>
    </submittedName>
</protein>
<dbReference type="Proteomes" id="UP001623348">
    <property type="component" value="Unassembled WGS sequence"/>
</dbReference>
<proteinExistence type="predicted"/>
<name>A0ABC9WIY6_GRUJA</name>
<accession>A0ABC9WIY6</accession>
<evidence type="ECO:0000313" key="2">
    <source>
        <dbReference type="Proteomes" id="UP001623348"/>
    </source>
</evidence>
<organism evidence="1 2">
    <name type="scientific">Grus japonensis</name>
    <name type="common">Japanese crane</name>
    <name type="synonym">Red-crowned crane</name>
    <dbReference type="NCBI Taxonomy" id="30415"/>
    <lineage>
        <taxon>Eukaryota</taxon>
        <taxon>Metazoa</taxon>
        <taxon>Chordata</taxon>
        <taxon>Craniata</taxon>
        <taxon>Vertebrata</taxon>
        <taxon>Euteleostomi</taxon>
        <taxon>Archelosauria</taxon>
        <taxon>Archosauria</taxon>
        <taxon>Dinosauria</taxon>
        <taxon>Saurischia</taxon>
        <taxon>Theropoda</taxon>
        <taxon>Coelurosauria</taxon>
        <taxon>Aves</taxon>
        <taxon>Neognathae</taxon>
        <taxon>Neoaves</taxon>
        <taxon>Gruiformes</taxon>
        <taxon>Gruidae</taxon>
        <taxon>Grus</taxon>
    </lineage>
</organism>